<proteinExistence type="predicted"/>
<dbReference type="AlphaFoldDB" id="A0A0K1PLD5"/>
<evidence type="ECO:0000256" key="1">
    <source>
        <dbReference type="SAM" id="MobiDB-lite"/>
    </source>
</evidence>
<dbReference type="KEGG" id="llu:AKJ09_01007"/>
<sequence length="156" mass="17258">MLSEDSNGLHINGSRGSRRSANQRNDREADVVLLPRGAGNGGYTKSEEHKNPRRRPRSECEIQQGAPTSARVSGHVARALHLHDVNVRGHVHTEMRIRHRGGTFGAREKTDSCGESSAFTRSRRHESTSRGPTFTTRRAVQSRGAQTRARGARQAE</sequence>
<feature type="compositionally biased region" description="Polar residues" evidence="1">
    <location>
        <begin position="129"/>
        <end position="139"/>
    </location>
</feature>
<accession>A0A0K1PLD5</accession>
<evidence type="ECO:0000313" key="3">
    <source>
        <dbReference type="Proteomes" id="UP000064967"/>
    </source>
</evidence>
<protein>
    <submittedName>
        <fullName evidence="2">Uncharacterized protein</fullName>
    </submittedName>
</protein>
<evidence type="ECO:0000313" key="2">
    <source>
        <dbReference type="EMBL" id="AKU94343.1"/>
    </source>
</evidence>
<dbReference type="EMBL" id="CP012333">
    <property type="protein sequence ID" value="AKU94343.1"/>
    <property type="molecule type" value="Genomic_DNA"/>
</dbReference>
<feature type="region of interest" description="Disordered" evidence="1">
    <location>
        <begin position="1"/>
        <end position="71"/>
    </location>
</feature>
<feature type="region of interest" description="Disordered" evidence="1">
    <location>
        <begin position="100"/>
        <end position="156"/>
    </location>
</feature>
<gene>
    <name evidence="2" type="ORF">AKJ09_01007</name>
</gene>
<keyword evidence="3" id="KW-1185">Reference proteome</keyword>
<name>A0A0K1PLD5_9BACT</name>
<dbReference type="Proteomes" id="UP000064967">
    <property type="component" value="Chromosome"/>
</dbReference>
<organism evidence="2 3">
    <name type="scientific">Labilithrix luteola</name>
    <dbReference type="NCBI Taxonomy" id="1391654"/>
    <lineage>
        <taxon>Bacteria</taxon>
        <taxon>Pseudomonadati</taxon>
        <taxon>Myxococcota</taxon>
        <taxon>Polyangia</taxon>
        <taxon>Polyangiales</taxon>
        <taxon>Labilitrichaceae</taxon>
        <taxon>Labilithrix</taxon>
    </lineage>
</organism>
<feature type="compositionally biased region" description="Low complexity" evidence="1">
    <location>
        <begin position="143"/>
        <end position="156"/>
    </location>
</feature>
<reference evidence="2 3" key="1">
    <citation type="submission" date="2015-08" db="EMBL/GenBank/DDBJ databases">
        <authorList>
            <person name="Babu N.S."/>
            <person name="Beckwith C.J."/>
            <person name="Beseler K.G."/>
            <person name="Brison A."/>
            <person name="Carone J.V."/>
            <person name="Caskin T.P."/>
            <person name="Diamond M."/>
            <person name="Durham M.E."/>
            <person name="Foxe J.M."/>
            <person name="Go M."/>
            <person name="Henderson B.A."/>
            <person name="Jones I.B."/>
            <person name="McGettigan J.A."/>
            <person name="Micheletti S.J."/>
            <person name="Nasrallah M.E."/>
            <person name="Ortiz D."/>
            <person name="Piller C.R."/>
            <person name="Privatt S.R."/>
            <person name="Schneider S.L."/>
            <person name="Sharp S."/>
            <person name="Smith T.C."/>
            <person name="Stanton J.D."/>
            <person name="Ullery H.E."/>
            <person name="Wilson R.J."/>
            <person name="Serrano M.G."/>
            <person name="Buck G."/>
            <person name="Lee V."/>
            <person name="Wang Y."/>
            <person name="Carvalho R."/>
            <person name="Voegtly L."/>
            <person name="Shi R."/>
            <person name="Duckworth R."/>
            <person name="Johnson A."/>
            <person name="Loviza R."/>
            <person name="Walstead R."/>
            <person name="Shah Z."/>
            <person name="Kiflezghi M."/>
            <person name="Wade K."/>
            <person name="Ball S.L."/>
            <person name="Bradley K.W."/>
            <person name="Asai D.J."/>
            <person name="Bowman C.A."/>
            <person name="Russell D.A."/>
            <person name="Pope W.H."/>
            <person name="Jacobs-Sera D."/>
            <person name="Hendrix R.W."/>
            <person name="Hatfull G.F."/>
        </authorList>
    </citation>
    <scope>NUCLEOTIDE SEQUENCE [LARGE SCALE GENOMIC DNA]</scope>
    <source>
        <strain evidence="2 3">DSM 27648</strain>
    </source>
</reference>